<reference evidence="2" key="1">
    <citation type="submission" date="2022-11" db="UniProtKB">
        <authorList>
            <consortium name="WormBaseParasite"/>
        </authorList>
    </citation>
    <scope>IDENTIFICATION</scope>
</reference>
<name>A0A915CNT1_9BILA</name>
<keyword evidence="1" id="KW-1185">Reference proteome</keyword>
<organism evidence="1 2">
    <name type="scientific">Ditylenchus dipsaci</name>
    <dbReference type="NCBI Taxonomy" id="166011"/>
    <lineage>
        <taxon>Eukaryota</taxon>
        <taxon>Metazoa</taxon>
        <taxon>Ecdysozoa</taxon>
        <taxon>Nematoda</taxon>
        <taxon>Chromadorea</taxon>
        <taxon>Rhabditida</taxon>
        <taxon>Tylenchina</taxon>
        <taxon>Tylenchomorpha</taxon>
        <taxon>Sphaerularioidea</taxon>
        <taxon>Anguinidae</taxon>
        <taxon>Anguininae</taxon>
        <taxon>Ditylenchus</taxon>
    </lineage>
</organism>
<dbReference type="Proteomes" id="UP000887574">
    <property type="component" value="Unplaced"/>
</dbReference>
<proteinExistence type="predicted"/>
<dbReference type="WBParaSite" id="jg10976">
    <property type="protein sequence ID" value="jg10976"/>
    <property type="gene ID" value="jg10976"/>
</dbReference>
<sequence>MCLQCVFTKLRKYLLFSRPPNLLSTFPFKRSFSGSSSRTSTFVLRRFFQVGRREMVGNSSTLAEHFLDHRTSRRVGRLHSQAQLMRSTVGMLKSGL</sequence>
<protein>
    <submittedName>
        <fullName evidence="2">Uncharacterized protein</fullName>
    </submittedName>
</protein>
<dbReference type="AlphaFoldDB" id="A0A915CNT1"/>
<accession>A0A915CNT1</accession>
<evidence type="ECO:0000313" key="2">
    <source>
        <dbReference type="WBParaSite" id="jg10976"/>
    </source>
</evidence>
<evidence type="ECO:0000313" key="1">
    <source>
        <dbReference type="Proteomes" id="UP000887574"/>
    </source>
</evidence>